<dbReference type="PRINTS" id="PR00038">
    <property type="entry name" value="HTHLUXR"/>
</dbReference>
<proteinExistence type="predicted"/>
<dbReference type="Pfam" id="PF00196">
    <property type="entry name" value="GerE"/>
    <property type="match status" value="1"/>
</dbReference>
<evidence type="ECO:0000256" key="2">
    <source>
        <dbReference type="ARBA" id="ARBA00023125"/>
    </source>
</evidence>
<organism evidence="7 8">
    <name type="scientific">Roseateles violae</name>
    <dbReference type="NCBI Taxonomy" id="3058042"/>
    <lineage>
        <taxon>Bacteria</taxon>
        <taxon>Pseudomonadati</taxon>
        <taxon>Pseudomonadota</taxon>
        <taxon>Betaproteobacteria</taxon>
        <taxon>Burkholderiales</taxon>
        <taxon>Sphaerotilaceae</taxon>
        <taxon>Roseateles</taxon>
    </lineage>
</organism>
<keyword evidence="2" id="KW-0238">DNA-binding</keyword>
<evidence type="ECO:0000313" key="7">
    <source>
        <dbReference type="EMBL" id="MDN3923105.1"/>
    </source>
</evidence>
<dbReference type="CDD" id="cd06170">
    <property type="entry name" value="LuxR_C_like"/>
    <property type="match status" value="1"/>
</dbReference>
<gene>
    <name evidence="7" type="ORF">QWJ38_22690</name>
</gene>
<dbReference type="Gene3D" id="3.40.50.2300">
    <property type="match status" value="1"/>
</dbReference>
<comment type="caution">
    <text evidence="7">The sequence shown here is derived from an EMBL/GenBank/DDBJ whole genome shotgun (WGS) entry which is preliminary data.</text>
</comment>
<feature type="domain" description="Response regulatory" evidence="6">
    <location>
        <begin position="21"/>
        <end position="135"/>
    </location>
</feature>
<feature type="domain" description="HTH luxR-type" evidence="5">
    <location>
        <begin position="151"/>
        <end position="216"/>
    </location>
</feature>
<dbReference type="InterPro" id="IPR001789">
    <property type="entry name" value="Sig_transdc_resp-reg_receiver"/>
</dbReference>
<evidence type="ECO:0000259" key="6">
    <source>
        <dbReference type="PROSITE" id="PS50110"/>
    </source>
</evidence>
<sequence length="224" mass="24170">MDQLNEQCLCGQAAEENPPPHLHIVDTDAGLRAALQRLIAAQGLAVSGHASAEAFLAGFDPAEHGCAIVDLAMPGLDGLALQRAMRARASHMPVIFLTGQADLQRCVEAMKQGASDFLGKPVDETVLLAAIQHALDRNLLLRRNCRQRAAGQALLATLTAREREVLRHVIAGRLNKQIAAELGTAEKTVKVHRARGMEKMQVRSVAELVRMVERSQLSGLDLSV</sequence>
<reference evidence="7 8" key="1">
    <citation type="submission" date="2023-06" db="EMBL/GenBank/DDBJ databases">
        <title>Pelomonas sp. PFR6 16S ribosomal RNA gene Genome sequencing and assembly.</title>
        <authorList>
            <person name="Woo H."/>
        </authorList>
    </citation>
    <scope>NUCLEOTIDE SEQUENCE [LARGE SCALE GENOMIC DNA]</scope>
    <source>
        <strain evidence="7 8">PFR6</strain>
    </source>
</reference>
<dbReference type="InterPro" id="IPR000792">
    <property type="entry name" value="Tscrpt_reg_LuxR_C"/>
</dbReference>
<dbReference type="Proteomes" id="UP001228044">
    <property type="component" value="Unassembled WGS sequence"/>
</dbReference>
<keyword evidence="4" id="KW-0597">Phosphoprotein</keyword>
<evidence type="ECO:0000259" key="5">
    <source>
        <dbReference type="PROSITE" id="PS50043"/>
    </source>
</evidence>
<dbReference type="PANTHER" id="PTHR44688:SF16">
    <property type="entry name" value="DNA-BINDING TRANSCRIPTIONAL ACTIVATOR DEVR_DOSR"/>
    <property type="match status" value="1"/>
</dbReference>
<feature type="modified residue" description="4-aspartylphosphate" evidence="4">
    <location>
        <position position="70"/>
    </location>
</feature>
<keyword evidence="1" id="KW-0805">Transcription regulation</keyword>
<dbReference type="SUPFAM" id="SSF46894">
    <property type="entry name" value="C-terminal effector domain of the bipartite response regulators"/>
    <property type="match status" value="1"/>
</dbReference>
<dbReference type="SUPFAM" id="SSF52172">
    <property type="entry name" value="CheY-like"/>
    <property type="match status" value="1"/>
</dbReference>
<dbReference type="RefSeq" id="WP_290361415.1">
    <property type="nucleotide sequence ID" value="NZ_JAUHHC010000007.1"/>
</dbReference>
<dbReference type="EMBL" id="JAUHHC010000007">
    <property type="protein sequence ID" value="MDN3923105.1"/>
    <property type="molecule type" value="Genomic_DNA"/>
</dbReference>
<keyword evidence="3" id="KW-0804">Transcription</keyword>
<dbReference type="Gene3D" id="1.10.10.10">
    <property type="entry name" value="Winged helix-like DNA-binding domain superfamily/Winged helix DNA-binding domain"/>
    <property type="match status" value="1"/>
</dbReference>
<protein>
    <submittedName>
        <fullName evidence="7">Response regulator</fullName>
    </submittedName>
</protein>
<evidence type="ECO:0000256" key="4">
    <source>
        <dbReference type="PROSITE-ProRule" id="PRU00169"/>
    </source>
</evidence>
<evidence type="ECO:0000256" key="1">
    <source>
        <dbReference type="ARBA" id="ARBA00023015"/>
    </source>
</evidence>
<dbReference type="InterPro" id="IPR036388">
    <property type="entry name" value="WH-like_DNA-bd_sf"/>
</dbReference>
<name>A0ABT8DZW3_9BURK</name>
<dbReference type="PANTHER" id="PTHR44688">
    <property type="entry name" value="DNA-BINDING TRANSCRIPTIONAL ACTIVATOR DEVR_DOSR"/>
    <property type="match status" value="1"/>
</dbReference>
<dbReference type="Pfam" id="PF00072">
    <property type="entry name" value="Response_reg"/>
    <property type="match status" value="1"/>
</dbReference>
<evidence type="ECO:0000256" key="3">
    <source>
        <dbReference type="ARBA" id="ARBA00023163"/>
    </source>
</evidence>
<keyword evidence="8" id="KW-1185">Reference proteome</keyword>
<dbReference type="InterPro" id="IPR011006">
    <property type="entry name" value="CheY-like_superfamily"/>
</dbReference>
<evidence type="ECO:0000313" key="8">
    <source>
        <dbReference type="Proteomes" id="UP001228044"/>
    </source>
</evidence>
<dbReference type="SMART" id="SM00421">
    <property type="entry name" value="HTH_LUXR"/>
    <property type="match status" value="1"/>
</dbReference>
<dbReference type="PROSITE" id="PS50110">
    <property type="entry name" value="RESPONSE_REGULATORY"/>
    <property type="match status" value="1"/>
</dbReference>
<dbReference type="InterPro" id="IPR016032">
    <property type="entry name" value="Sig_transdc_resp-reg_C-effctor"/>
</dbReference>
<accession>A0ABT8DZW3</accession>
<dbReference type="SMART" id="SM00448">
    <property type="entry name" value="REC"/>
    <property type="match status" value="1"/>
</dbReference>
<dbReference type="PROSITE" id="PS50043">
    <property type="entry name" value="HTH_LUXR_2"/>
    <property type="match status" value="1"/>
</dbReference>